<organism evidence="1 2">
    <name type="scientific">Actinidia rufa</name>
    <dbReference type="NCBI Taxonomy" id="165716"/>
    <lineage>
        <taxon>Eukaryota</taxon>
        <taxon>Viridiplantae</taxon>
        <taxon>Streptophyta</taxon>
        <taxon>Embryophyta</taxon>
        <taxon>Tracheophyta</taxon>
        <taxon>Spermatophyta</taxon>
        <taxon>Magnoliopsida</taxon>
        <taxon>eudicotyledons</taxon>
        <taxon>Gunneridae</taxon>
        <taxon>Pentapetalae</taxon>
        <taxon>asterids</taxon>
        <taxon>Ericales</taxon>
        <taxon>Actinidiaceae</taxon>
        <taxon>Actinidia</taxon>
    </lineage>
</organism>
<sequence length="380" mass="42633">MTQGELDRLQESCSIPLGIQTKLPEVDETIVSTLVSFYEAAFQVGLGLPIDPTLGEFLPFAMFTPPNWPPMLDLGYLYFKARPRLSLIEGYSNNVKGWKNKFFFLFRGITGSSYMDYLGRLEFRGHGAPQHCNVLPSSTKSEQDRFDLISGTLQQGQFYMVKDIIRSKAFLKSFTLDSKHMASSEGDNAKEKNIGNSATSQPIRVSLTIPETLADVQKKGLLLKPNDKKKGPPAKNQYEAHGQLGLGDDLRYTNFRYSQRKNSSNSGVVLGIKAFAIGNPVAVEKLLQGVMLPIDKKIVGELELDVVVTQFFHAFSQLAKNLESRVAELEIIKQCSDVALSVMENELEGMKKFREEYDVTMEKYGKEMVEMRGKEVLTKK</sequence>
<gene>
    <name evidence="1" type="ORF">Acr_00g0099780</name>
</gene>
<name>A0A7J0DZM9_9ERIC</name>
<evidence type="ECO:0000313" key="2">
    <source>
        <dbReference type="Proteomes" id="UP000585474"/>
    </source>
</evidence>
<protein>
    <submittedName>
        <fullName evidence="1">Uncharacterized protein</fullName>
    </submittedName>
</protein>
<keyword evidence="2" id="KW-1185">Reference proteome</keyword>
<dbReference type="Proteomes" id="UP000585474">
    <property type="component" value="Unassembled WGS sequence"/>
</dbReference>
<dbReference type="AlphaFoldDB" id="A0A7J0DZM9"/>
<dbReference type="EMBL" id="BJWL01000459">
    <property type="protein sequence ID" value="GFS46039.1"/>
    <property type="molecule type" value="Genomic_DNA"/>
</dbReference>
<comment type="caution">
    <text evidence="1">The sequence shown here is derived from an EMBL/GenBank/DDBJ whole genome shotgun (WGS) entry which is preliminary data.</text>
</comment>
<reference evidence="2" key="1">
    <citation type="submission" date="2019-07" db="EMBL/GenBank/DDBJ databases">
        <title>De Novo Assembly of kiwifruit Actinidia rufa.</title>
        <authorList>
            <person name="Sugita-Konishi S."/>
            <person name="Sato K."/>
            <person name="Mori E."/>
            <person name="Abe Y."/>
            <person name="Kisaki G."/>
            <person name="Hamano K."/>
            <person name="Suezawa K."/>
            <person name="Otani M."/>
            <person name="Fukuda T."/>
            <person name="Manabe T."/>
            <person name="Gomi K."/>
            <person name="Tabuchi M."/>
            <person name="Akimitsu K."/>
            <person name="Kataoka I."/>
        </authorList>
    </citation>
    <scope>NUCLEOTIDE SEQUENCE [LARGE SCALE GENOMIC DNA]</scope>
    <source>
        <strain evidence="2">cv. Fuchu</strain>
    </source>
</reference>
<proteinExistence type="predicted"/>
<evidence type="ECO:0000313" key="1">
    <source>
        <dbReference type="EMBL" id="GFS46039.1"/>
    </source>
</evidence>
<dbReference type="OrthoDB" id="671678at2759"/>
<accession>A0A7J0DZM9</accession>